<evidence type="ECO:0000313" key="3">
    <source>
        <dbReference type="Proteomes" id="UP000607653"/>
    </source>
</evidence>
<feature type="region of interest" description="Disordered" evidence="1">
    <location>
        <begin position="35"/>
        <end position="55"/>
    </location>
</feature>
<sequence length="55" mass="5817">MEVSKFDIKPLPPYCQKSDNSFPFGVLLLQMPVASSTAPAPGSSGTDTARTGELM</sequence>
<comment type="caution">
    <text evidence="2">The sequence shown here is derived from an EMBL/GenBank/DDBJ whole genome shotgun (WGS) entry which is preliminary data.</text>
</comment>
<reference evidence="2 3" key="1">
    <citation type="journal article" date="2020" name="Mol. Biol. Evol.">
        <title>Distinct Expression and Methylation Patterns for Genes with Different Fates following a Single Whole-Genome Duplication in Flowering Plants.</title>
        <authorList>
            <person name="Shi T."/>
            <person name="Rahmani R.S."/>
            <person name="Gugger P.F."/>
            <person name="Wang M."/>
            <person name="Li H."/>
            <person name="Zhang Y."/>
            <person name="Li Z."/>
            <person name="Wang Q."/>
            <person name="Van de Peer Y."/>
            <person name="Marchal K."/>
            <person name="Chen J."/>
        </authorList>
    </citation>
    <scope>NUCLEOTIDE SEQUENCE [LARGE SCALE GENOMIC DNA]</scope>
    <source>
        <tissue evidence="2">Leaf</tissue>
    </source>
</reference>
<name>A0A822YQL1_NELNU</name>
<keyword evidence="3" id="KW-1185">Reference proteome</keyword>
<accession>A0A822YQL1</accession>
<dbReference type="EMBL" id="DUZY01000004">
    <property type="protein sequence ID" value="DAD34872.1"/>
    <property type="molecule type" value="Genomic_DNA"/>
</dbReference>
<evidence type="ECO:0000313" key="2">
    <source>
        <dbReference type="EMBL" id="DAD34872.1"/>
    </source>
</evidence>
<protein>
    <submittedName>
        <fullName evidence="2">Uncharacterized protein</fullName>
    </submittedName>
</protein>
<dbReference type="AlphaFoldDB" id="A0A822YQL1"/>
<dbReference type="Proteomes" id="UP000607653">
    <property type="component" value="Unassembled WGS sequence"/>
</dbReference>
<gene>
    <name evidence="2" type="ORF">HUJ06_005512</name>
</gene>
<feature type="compositionally biased region" description="Low complexity" evidence="1">
    <location>
        <begin position="35"/>
        <end position="46"/>
    </location>
</feature>
<evidence type="ECO:0000256" key="1">
    <source>
        <dbReference type="SAM" id="MobiDB-lite"/>
    </source>
</evidence>
<organism evidence="2 3">
    <name type="scientific">Nelumbo nucifera</name>
    <name type="common">Sacred lotus</name>
    <dbReference type="NCBI Taxonomy" id="4432"/>
    <lineage>
        <taxon>Eukaryota</taxon>
        <taxon>Viridiplantae</taxon>
        <taxon>Streptophyta</taxon>
        <taxon>Embryophyta</taxon>
        <taxon>Tracheophyta</taxon>
        <taxon>Spermatophyta</taxon>
        <taxon>Magnoliopsida</taxon>
        <taxon>Proteales</taxon>
        <taxon>Nelumbonaceae</taxon>
        <taxon>Nelumbo</taxon>
    </lineage>
</organism>
<proteinExistence type="predicted"/>